<protein>
    <submittedName>
        <fullName evidence="2">Uncharacterized protein</fullName>
    </submittedName>
</protein>
<dbReference type="RefSeq" id="XP_045953892.1">
    <property type="nucleotide sequence ID" value="XM_046103624.1"/>
</dbReference>
<gene>
    <name evidence="2" type="ORF">BKA67DRAFT_577284</name>
</gene>
<sequence length="192" mass="19846">MNKASVPRLDAVYIPSPPIRKSLPDSTPSSLITNSNNFTMAAATVCPVVGTTNTTLPPSHPEIDLTKSGQTCPVVGAKTDHHLNLHKHPSVPLPSDHPNASAADAQKCPALNKAVNQPKAQALDDKICPVVGTATTVLPPDHPSTANASEGDVCPVTKATIGHHKDKVSEHPSLQADSEAVCPVTGAKGPAH</sequence>
<name>A0A9P8RJU5_9PEZI</name>
<comment type="caution">
    <text evidence="2">The sequence shown here is derived from an EMBL/GenBank/DDBJ whole genome shotgun (WGS) entry which is preliminary data.</text>
</comment>
<evidence type="ECO:0000256" key="1">
    <source>
        <dbReference type="SAM" id="MobiDB-lite"/>
    </source>
</evidence>
<proteinExistence type="predicted"/>
<reference evidence="2" key="1">
    <citation type="journal article" date="2021" name="Nat. Commun.">
        <title>Genetic determinants of endophytism in the Arabidopsis root mycobiome.</title>
        <authorList>
            <person name="Mesny F."/>
            <person name="Miyauchi S."/>
            <person name="Thiergart T."/>
            <person name="Pickel B."/>
            <person name="Atanasova L."/>
            <person name="Karlsson M."/>
            <person name="Huettel B."/>
            <person name="Barry K.W."/>
            <person name="Haridas S."/>
            <person name="Chen C."/>
            <person name="Bauer D."/>
            <person name="Andreopoulos W."/>
            <person name="Pangilinan J."/>
            <person name="LaButti K."/>
            <person name="Riley R."/>
            <person name="Lipzen A."/>
            <person name="Clum A."/>
            <person name="Drula E."/>
            <person name="Henrissat B."/>
            <person name="Kohler A."/>
            <person name="Grigoriev I.V."/>
            <person name="Martin F.M."/>
            <person name="Hacquard S."/>
        </authorList>
    </citation>
    <scope>NUCLEOTIDE SEQUENCE</scope>
    <source>
        <strain evidence="2">MPI-SDFR-AT-0073</strain>
    </source>
</reference>
<organism evidence="2 3">
    <name type="scientific">Truncatella angustata</name>
    <dbReference type="NCBI Taxonomy" id="152316"/>
    <lineage>
        <taxon>Eukaryota</taxon>
        <taxon>Fungi</taxon>
        <taxon>Dikarya</taxon>
        <taxon>Ascomycota</taxon>
        <taxon>Pezizomycotina</taxon>
        <taxon>Sordariomycetes</taxon>
        <taxon>Xylariomycetidae</taxon>
        <taxon>Amphisphaeriales</taxon>
        <taxon>Sporocadaceae</taxon>
        <taxon>Truncatella</taxon>
    </lineage>
</organism>
<feature type="region of interest" description="Disordered" evidence="1">
    <location>
        <begin position="168"/>
        <end position="192"/>
    </location>
</feature>
<dbReference type="AlphaFoldDB" id="A0A9P8RJU5"/>
<keyword evidence="3" id="KW-1185">Reference proteome</keyword>
<dbReference type="GeneID" id="70132516"/>
<dbReference type="EMBL" id="JAGPXC010000008">
    <property type="protein sequence ID" value="KAH6647380.1"/>
    <property type="molecule type" value="Genomic_DNA"/>
</dbReference>
<evidence type="ECO:0000313" key="3">
    <source>
        <dbReference type="Proteomes" id="UP000758603"/>
    </source>
</evidence>
<dbReference type="Proteomes" id="UP000758603">
    <property type="component" value="Unassembled WGS sequence"/>
</dbReference>
<dbReference type="OrthoDB" id="3923202at2759"/>
<evidence type="ECO:0000313" key="2">
    <source>
        <dbReference type="EMBL" id="KAH6647380.1"/>
    </source>
</evidence>
<accession>A0A9P8RJU5</accession>